<dbReference type="EMBL" id="GL433858">
    <property type="protein sequence ID" value="EFN52095.1"/>
    <property type="molecule type" value="Genomic_DNA"/>
</dbReference>
<dbReference type="eggNOG" id="ENOG502S1WV">
    <property type="taxonomic scope" value="Eukaryota"/>
</dbReference>
<evidence type="ECO:0008006" key="3">
    <source>
        <dbReference type="Google" id="ProtNLM"/>
    </source>
</evidence>
<name>E1ZQ54_CHLVA</name>
<gene>
    <name evidence="1" type="ORF">CHLNCDRAFT_54697</name>
</gene>
<keyword evidence="2" id="KW-1185">Reference proteome</keyword>
<dbReference type="OrthoDB" id="512941at2759"/>
<dbReference type="RefSeq" id="XP_005844197.1">
    <property type="nucleotide sequence ID" value="XM_005844135.1"/>
</dbReference>
<evidence type="ECO:0000313" key="1">
    <source>
        <dbReference type="EMBL" id="EFN52095.1"/>
    </source>
</evidence>
<proteinExistence type="predicted"/>
<dbReference type="Proteomes" id="UP000008141">
    <property type="component" value="Unassembled WGS sequence"/>
</dbReference>
<dbReference type="KEGG" id="cvr:CHLNCDRAFT_54697"/>
<organism evidence="2">
    <name type="scientific">Chlorella variabilis</name>
    <name type="common">Green alga</name>
    <dbReference type="NCBI Taxonomy" id="554065"/>
    <lineage>
        <taxon>Eukaryota</taxon>
        <taxon>Viridiplantae</taxon>
        <taxon>Chlorophyta</taxon>
        <taxon>core chlorophytes</taxon>
        <taxon>Trebouxiophyceae</taxon>
        <taxon>Chlorellales</taxon>
        <taxon>Chlorellaceae</taxon>
        <taxon>Chlorella clade</taxon>
        <taxon>Chlorella</taxon>
    </lineage>
</organism>
<accession>E1ZQ54</accession>
<dbReference type="SUPFAM" id="SSF53448">
    <property type="entry name" value="Nucleotide-diphospho-sugar transferases"/>
    <property type="match status" value="1"/>
</dbReference>
<protein>
    <recommendedName>
        <fullName evidence="3">Nucleotide-diphospho-sugar transferase domain-containing protein</fullName>
    </recommendedName>
</protein>
<dbReference type="Gene3D" id="3.90.550.10">
    <property type="entry name" value="Spore Coat Polysaccharide Biosynthesis Protein SpsA, Chain A"/>
    <property type="match status" value="1"/>
</dbReference>
<sequence length="285" mass="33115">MVLPRLLLNGRQRTDARRIPFRYPVVLQHDIRELPVSTREEAALVDYYLSLGCQQFVGNSVSVFSALLIMERWHAGRFATYYNGGNIPLEAFMPLYQMPWVFTYNDWSAGTEYDYMVKAAVTSGIEVARMKPYCMYSGSTSAEMYQWFLSKGVTIIQHTPAWKDALAQEGARNREFNIKTRSHLYKSDGALVGTYQRIDIPILRQFDQYNYALFTDCDVFFRQQMKLIDWGTPLPSALGMGYEMDDNFPYNAGIMLMNMGYMRKTNQAFIDWIFAQKNGLYYEEL</sequence>
<evidence type="ECO:0000313" key="2">
    <source>
        <dbReference type="Proteomes" id="UP000008141"/>
    </source>
</evidence>
<dbReference type="AlphaFoldDB" id="E1ZQ54"/>
<dbReference type="GeneID" id="17351574"/>
<dbReference type="InParanoid" id="E1ZQ54"/>
<dbReference type="Gene3D" id="3.40.50.11350">
    <property type="match status" value="1"/>
</dbReference>
<reference evidence="1 2" key="1">
    <citation type="journal article" date="2010" name="Plant Cell">
        <title>The Chlorella variabilis NC64A genome reveals adaptation to photosymbiosis, coevolution with viruses, and cryptic sex.</title>
        <authorList>
            <person name="Blanc G."/>
            <person name="Duncan G."/>
            <person name="Agarkova I."/>
            <person name="Borodovsky M."/>
            <person name="Gurnon J."/>
            <person name="Kuo A."/>
            <person name="Lindquist E."/>
            <person name="Lucas S."/>
            <person name="Pangilinan J."/>
            <person name="Polle J."/>
            <person name="Salamov A."/>
            <person name="Terry A."/>
            <person name="Yamada T."/>
            <person name="Dunigan D.D."/>
            <person name="Grigoriev I.V."/>
            <person name="Claverie J.M."/>
            <person name="Van Etten J.L."/>
        </authorList>
    </citation>
    <scope>NUCLEOTIDE SEQUENCE [LARGE SCALE GENOMIC DNA]</scope>
    <source>
        <strain evidence="1 2">NC64A</strain>
    </source>
</reference>
<dbReference type="InterPro" id="IPR029044">
    <property type="entry name" value="Nucleotide-diphossugar_trans"/>
</dbReference>